<evidence type="ECO:0000313" key="2">
    <source>
        <dbReference type="Proteomes" id="UP000270468"/>
    </source>
</evidence>
<evidence type="ECO:0000313" key="1">
    <source>
        <dbReference type="EMBL" id="VDC25163.1"/>
    </source>
</evidence>
<dbReference type="RefSeq" id="WP_203229663.1">
    <property type="nucleotide sequence ID" value="NZ_CBCRXF010000011.1"/>
</dbReference>
<dbReference type="Proteomes" id="UP000270468">
    <property type="component" value="Unassembled WGS sequence"/>
</dbReference>
<dbReference type="AlphaFoldDB" id="A0A3P5WNZ4"/>
<name>A0A3P5WNZ4_9BACL</name>
<sequence>MGTSKHYHIQGKKGSRFSDQLRGINLEQVLIVAIDAAKLHQKALICN</sequence>
<organism evidence="1 2">
    <name type="scientific">Filibacter tadaridae</name>
    <dbReference type="NCBI Taxonomy" id="2483811"/>
    <lineage>
        <taxon>Bacteria</taxon>
        <taxon>Bacillati</taxon>
        <taxon>Bacillota</taxon>
        <taxon>Bacilli</taxon>
        <taxon>Bacillales</taxon>
        <taxon>Caryophanaceae</taxon>
        <taxon>Filibacter</taxon>
    </lineage>
</organism>
<protein>
    <submittedName>
        <fullName evidence="1">Uncharacterized protein</fullName>
    </submittedName>
</protein>
<proteinExistence type="predicted"/>
<keyword evidence="2" id="KW-1185">Reference proteome</keyword>
<reference evidence="1 2" key="1">
    <citation type="submission" date="2018-11" db="EMBL/GenBank/DDBJ databases">
        <authorList>
            <person name="Criscuolo A."/>
        </authorList>
    </citation>
    <scope>NUCLEOTIDE SEQUENCE [LARGE SCALE GENOMIC DNA]</scope>
    <source>
        <strain evidence="1">ATB-66</strain>
    </source>
</reference>
<dbReference type="EMBL" id="UXAV01000031">
    <property type="protein sequence ID" value="VDC25163.1"/>
    <property type="molecule type" value="Genomic_DNA"/>
</dbReference>
<gene>
    <name evidence="1" type="ORF">FILTAD_01196</name>
</gene>
<accession>A0A3P5WNZ4</accession>